<dbReference type="PANTHER" id="PTHR34388:SF1">
    <property type="entry name" value="DNA POLYMERASE III SUBUNIT DELTA"/>
    <property type="match status" value="1"/>
</dbReference>
<dbReference type="SUPFAM" id="SSF48019">
    <property type="entry name" value="post-AAA+ oligomerization domain-like"/>
    <property type="match status" value="1"/>
</dbReference>
<dbReference type="STRING" id="1844972.A7K91_23810"/>
<reference evidence="11 12" key="1">
    <citation type="submission" date="2016-05" db="EMBL/GenBank/DDBJ databases">
        <title>Paenibacillus oryzae. sp. nov., isolated from the rice root.</title>
        <authorList>
            <person name="Zhang J."/>
            <person name="Zhang X."/>
        </authorList>
    </citation>
    <scope>NUCLEOTIDE SEQUENCE [LARGE SCALE GENOMIC DNA]</scope>
    <source>
        <strain evidence="11 12">1DrF-4</strain>
    </source>
</reference>
<comment type="similarity">
    <text evidence="7">Belongs to the DNA polymerase HolA subunit family.</text>
</comment>
<keyword evidence="6" id="KW-0239">DNA-directed DNA polymerase</keyword>
<evidence type="ECO:0000256" key="3">
    <source>
        <dbReference type="ARBA" id="ARBA00022679"/>
    </source>
</evidence>
<dbReference type="Proteomes" id="UP000092024">
    <property type="component" value="Unassembled WGS sequence"/>
</dbReference>
<feature type="domain" description="DNA polymerase III delta subunit-like C-terminal" evidence="10">
    <location>
        <begin position="218"/>
        <end position="337"/>
    </location>
</feature>
<dbReference type="NCBIfam" id="TIGR01128">
    <property type="entry name" value="holA"/>
    <property type="match status" value="1"/>
</dbReference>
<dbReference type="PANTHER" id="PTHR34388">
    <property type="entry name" value="DNA POLYMERASE III SUBUNIT DELTA"/>
    <property type="match status" value="1"/>
</dbReference>
<sequence length="349" mass="38908">MEAKEAFREMKAGKFRPVYVLFGKDRYRMTQFIDTLSNMMFAPEEKEMGIVKFDTAETAVEEAVLEAETPSFFGGRKLVLIRDNTVMAAGGKENAKVEHAPERVLAYLEAPMEDTVLVFAVQSDKLDERRKLVKALKDRKSLIAFQEMDMAELRQWLIKRAAEQGRVLDADGAELLITRIGMNTGGLSQELDKLCLHVGKGGKIGANEVSGLTVASLEEDVFALVDATLELQIRRALDLYKQLLTKREEPIKIAALIARQLRIMLQIKELEQHHYSPQQMAGQLGLHPYAVKLAAEKAKKFSPAVLGKLLSALADLDYGMKTGAIDKHLGLELYFLSLGVDGTRRDVSV</sequence>
<dbReference type="OrthoDB" id="9775929at2"/>
<evidence type="ECO:0000313" key="11">
    <source>
        <dbReference type="EMBL" id="OBR63130.1"/>
    </source>
</evidence>
<evidence type="ECO:0000256" key="6">
    <source>
        <dbReference type="ARBA" id="ARBA00022932"/>
    </source>
</evidence>
<dbReference type="InterPro" id="IPR010372">
    <property type="entry name" value="DNA_pol3_delta_N"/>
</dbReference>
<keyword evidence="5" id="KW-0235">DNA replication</keyword>
<dbReference type="GO" id="GO:0009360">
    <property type="term" value="C:DNA polymerase III complex"/>
    <property type="evidence" value="ECO:0007669"/>
    <property type="project" value="InterPro"/>
</dbReference>
<dbReference type="Pfam" id="PF06144">
    <property type="entry name" value="DNA_pol3_delta"/>
    <property type="match status" value="1"/>
</dbReference>
<evidence type="ECO:0000259" key="9">
    <source>
        <dbReference type="Pfam" id="PF06144"/>
    </source>
</evidence>
<dbReference type="InterPro" id="IPR008921">
    <property type="entry name" value="DNA_pol3_clamp-load_cplx_C"/>
</dbReference>
<keyword evidence="3" id="KW-0808">Transferase</keyword>
<evidence type="ECO:0000256" key="4">
    <source>
        <dbReference type="ARBA" id="ARBA00022695"/>
    </source>
</evidence>
<evidence type="ECO:0000256" key="1">
    <source>
        <dbReference type="ARBA" id="ARBA00012417"/>
    </source>
</evidence>
<evidence type="ECO:0000259" key="10">
    <source>
        <dbReference type="Pfam" id="PF21694"/>
    </source>
</evidence>
<dbReference type="EC" id="2.7.7.7" evidence="1"/>
<dbReference type="GO" id="GO:0003887">
    <property type="term" value="F:DNA-directed DNA polymerase activity"/>
    <property type="evidence" value="ECO:0007669"/>
    <property type="project" value="UniProtKB-KW"/>
</dbReference>
<organism evidence="11 12">
    <name type="scientific">Paenibacillus oryzae</name>
    <dbReference type="NCBI Taxonomy" id="1844972"/>
    <lineage>
        <taxon>Bacteria</taxon>
        <taxon>Bacillati</taxon>
        <taxon>Bacillota</taxon>
        <taxon>Bacilli</taxon>
        <taxon>Bacillales</taxon>
        <taxon>Paenibacillaceae</taxon>
        <taxon>Paenibacillus</taxon>
    </lineage>
</organism>
<dbReference type="SUPFAM" id="SSF52540">
    <property type="entry name" value="P-loop containing nucleoside triphosphate hydrolases"/>
    <property type="match status" value="1"/>
</dbReference>
<dbReference type="Gene3D" id="1.10.8.60">
    <property type="match status" value="1"/>
</dbReference>
<evidence type="ECO:0000256" key="7">
    <source>
        <dbReference type="ARBA" id="ARBA00034754"/>
    </source>
</evidence>
<dbReference type="Pfam" id="PF21694">
    <property type="entry name" value="DNA_pol3_delta_C"/>
    <property type="match status" value="1"/>
</dbReference>
<dbReference type="GO" id="GO:0003677">
    <property type="term" value="F:DNA binding"/>
    <property type="evidence" value="ECO:0007669"/>
    <property type="project" value="InterPro"/>
</dbReference>
<dbReference type="InterPro" id="IPR027417">
    <property type="entry name" value="P-loop_NTPase"/>
</dbReference>
<evidence type="ECO:0000256" key="8">
    <source>
        <dbReference type="ARBA" id="ARBA00049244"/>
    </source>
</evidence>
<dbReference type="InterPro" id="IPR048466">
    <property type="entry name" value="DNA_pol3_delta-like_C"/>
</dbReference>
<proteinExistence type="inferred from homology"/>
<keyword evidence="4" id="KW-0548">Nucleotidyltransferase</keyword>
<name>A0A1A5YCL1_9BACL</name>
<comment type="caution">
    <text evidence="11">The sequence shown here is derived from an EMBL/GenBank/DDBJ whole genome shotgun (WGS) entry which is preliminary data.</text>
</comment>
<evidence type="ECO:0000256" key="2">
    <source>
        <dbReference type="ARBA" id="ARBA00017703"/>
    </source>
</evidence>
<protein>
    <recommendedName>
        <fullName evidence="2">DNA polymerase III subunit delta</fullName>
        <ecNumber evidence="1">2.7.7.7</ecNumber>
    </recommendedName>
</protein>
<accession>A0A1A5YCL1</accession>
<evidence type="ECO:0000256" key="5">
    <source>
        <dbReference type="ARBA" id="ARBA00022705"/>
    </source>
</evidence>
<dbReference type="Gene3D" id="1.20.272.10">
    <property type="match status" value="1"/>
</dbReference>
<dbReference type="EMBL" id="LYPA01000075">
    <property type="protein sequence ID" value="OBR63130.1"/>
    <property type="molecule type" value="Genomic_DNA"/>
</dbReference>
<feature type="domain" description="DNA polymerase III delta N-terminal" evidence="9">
    <location>
        <begin position="19"/>
        <end position="144"/>
    </location>
</feature>
<evidence type="ECO:0000313" key="12">
    <source>
        <dbReference type="Proteomes" id="UP000092024"/>
    </source>
</evidence>
<gene>
    <name evidence="11" type="ORF">A7K91_23810</name>
</gene>
<dbReference type="InterPro" id="IPR005790">
    <property type="entry name" value="DNA_polIII_delta"/>
</dbReference>
<dbReference type="Gene3D" id="3.40.50.300">
    <property type="entry name" value="P-loop containing nucleotide triphosphate hydrolases"/>
    <property type="match status" value="1"/>
</dbReference>
<keyword evidence="12" id="KW-1185">Reference proteome</keyword>
<comment type="catalytic activity">
    <reaction evidence="8">
        <text>DNA(n) + a 2'-deoxyribonucleoside 5'-triphosphate = DNA(n+1) + diphosphate</text>
        <dbReference type="Rhea" id="RHEA:22508"/>
        <dbReference type="Rhea" id="RHEA-COMP:17339"/>
        <dbReference type="Rhea" id="RHEA-COMP:17340"/>
        <dbReference type="ChEBI" id="CHEBI:33019"/>
        <dbReference type="ChEBI" id="CHEBI:61560"/>
        <dbReference type="ChEBI" id="CHEBI:173112"/>
        <dbReference type="EC" id="2.7.7.7"/>
    </reaction>
</comment>
<dbReference type="RefSeq" id="WP_068686707.1">
    <property type="nucleotide sequence ID" value="NZ_LYPA01000075.1"/>
</dbReference>
<dbReference type="GO" id="GO:0006261">
    <property type="term" value="P:DNA-templated DNA replication"/>
    <property type="evidence" value="ECO:0007669"/>
    <property type="project" value="TreeGrafter"/>
</dbReference>
<dbReference type="AlphaFoldDB" id="A0A1A5YCL1"/>